<sequence length="137" mass="15782">MNLEEHNYWNDSRVRAGMIDRGRMDGDHLVIEVDEKEVRLLTKLEICPTCRGKGTHVNPSIDANGLTAEDFDRDPDFREDYMSGIYDQICNECHGLRVVPVIDRVGNSKEDIKRYDEYIESEQQYAAEVAAERRMGA</sequence>
<protein>
    <submittedName>
        <fullName evidence="1">Uncharacterized protein</fullName>
    </submittedName>
</protein>
<name>A0A0F9PVJ0_9ZZZZ</name>
<dbReference type="EMBL" id="LAZR01002023">
    <property type="protein sequence ID" value="KKN35650.1"/>
    <property type="molecule type" value="Genomic_DNA"/>
</dbReference>
<gene>
    <name evidence="1" type="ORF">LCGC14_0781470</name>
</gene>
<comment type="caution">
    <text evidence="1">The sequence shown here is derived from an EMBL/GenBank/DDBJ whole genome shotgun (WGS) entry which is preliminary data.</text>
</comment>
<accession>A0A0F9PVJ0</accession>
<reference evidence="1" key="1">
    <citation type="journal article" date="2015" name="Nature">
        <title>Complex archaea that bridge the gap between prokaryotes and eukaryotes.</title>
        <authorList>
            <person name="Spang A."/>
            <person name="Saw J.H."/>
            <person name="Jorgensen S.L."/>
            <person name="Zaremba-Niedzwiedzka K."/>
            <person name="Martijn J."/>
            <person name="Lind A.E."/>
            <person name="van Eijk R."/>
            <person name="Schleper C."/>
            <person name="Guy L."/>
            <person name="Ettema T.J."/>
        </authorList>
    </citation>
    <scope>NUCLEOTIDE SEQUENCE</scope>
</reference>
<organism evidence="1">
    <name type="scientific">marine sediment metagenome</name>
    <dbReference type="NCBI Taxonomy" id="412755"/>
    <lineage>
        <taxon>unclassified sequences</taxon>
        <taxon>metagenomes</taxon>
        <taxon>ecological metagenomes</taxon>
    </lineage>
</organism>
<dbReference type="AlphaFoldDB" id="A0A0F9PVJ0"/>
<proteinExistence type="predicted"/>
<evidence type="ECO:0000313" key="1">
    <source>
        <dbReference type="EMBL" id="KKN35650.1"/>
    </source>
</evidence>